<keyword evidence="2" id="KW-1185">Reference proteome</keyword>
<proteinExistence type="predicted"/>
<dbReference type="STRING" id="1129794.C427_3593"/>
<protein>
    <submittedName>
        <fullName evidence="1">Uncharacterized protein</fullName>
    </submittedName>
</protein>
<name>K6ZQK1_9ALTE</name>
<evidence type="ECO:0000313" key="2">
    <source>
        <dbReference type="Proteomes" id="UP000011864"/>
    </source>
</evidence>
<organism evidence="1 2">
    <name type="scientific">Paraglaciecola psychrophila 170</name>
    <dbReference type="NCBI Taxonomy" id="1129794"/>
    <lineage>
        <taxon>Bacteria</taxon>
        <taxon>Pseudomonadati</taxon>
        <taxon>Pseudomonadota</taxon>
        <taxon>Gammaproteobacteria</taxon>
        <taxon>Alteromonadales</taxon>
        <taxon>Alteromonadaceae</taxon>
        <taxon>Paraglaciecola</taxon>
    </lineage>
</organism>
<dbReference type="EMBL" id="CP003837">
    <property type="protein sequence ID" value="AGH45701.1"/>
    <property type="molecule type" value="Genomic_DNA"/>
</dbReference>
<dbReference type="PATRIC" id="fig|1129794.4.peg.3574"/>
<gene>
    <name evidence="1" type="ORF">C427_3593</name>
</gene>
<accession>K6ZQK1</accession>
<reference evidence="1 2" key="1">
    <citation type="journal article" date="2013" name="Genome Announc.">
        <title>Complete Genome Sequence of Glaciecola psychrophila Strain 170T.</title>
        <authorList>
            <person name="Yin J."/>
            <person name="Chen J."/>
            <person name="Liu G."/>
            <person name="Yu Y."/>
            <person name="Song L."/>
            <person name="Wang X."/>
            <person name="Qu X."/>
        </authorList>
    </citation>
    <scope>NUCLEOTIDE SEQUENCE [LARGE SCALE GENOMIC DNA]</scope>
    <source>
        <strain evidence="1 2">170</strain>
    </source>
</reference>
<dbReference type="HOGENOM" id="CLU_3082864_0_0_6"/>
<dbReference type="KEGG" id="gps:C427_3593"/>
<dbReference type="Proteomes" id="UP000011864">
    <property type="component" value="Chromosome"/>
</dbReference>
<evidence type="ECO:0000313" key="1">
    <source>
        <dbReference type="EMBL" id="AGH45701.1"/>
    </source>
</evidence>
<dbReference type="AlphaFoldDB" id="K6ZQK1"/>
<sequence>MQGSITSATLEDTIASLGLKKPPQLQGSITSATMEDTVASLGLKKPPYEKYI</sequence>